<accession>A0A2V0NJY5</accession>
<sequence>MTPRRPRGGGPAGRAARLAAALLLVALAALAPAPAAAACGIRHCAKCKVLPKWRPGRGGVGRQLQCLQAKQGYQMATDRRSVPNCAAGYVAKRKGGLCRPCGPDTFAPSHPIGSSNWRECRKCPVNTQSNAFSTRCVANPGYYGMGNPCPENYYCAGGSAWRCLPGLNTDGETAQKDCNWVDVGYYMRQGNPTPCPVGFTSNSTRPKSQAKFCEKCPDGLTTDGAGGTGCNILLPGYFIGNGTNTAQPCPVNTYQPNRVNVNSAPNSCTACDTGSNTFGATAQAKCFYLNPGFFYDTNTTKPQACVVGTFQNYTAPPKKIPDFTACIACDSKEGTAAGWGPGYGTCFSTGSTYCRCIAVGYNNTGSLTKPTPTACPVNTFRKDPLPWSDLSSQAPCDSCLPNQNTNGLTAQTTCLFVDAGYRYDGSATAACIADTYAPLRAKTDPAIGTCPACVTGSTTNGATAQASCLWLKPGYLYNNSTKKPAPCSDPFISNTTRLISDAGSGSCPTNCTTLGLIPNNANTACISKTNTTSAEGSVYIGDESLQYTGAPPDGSPQYGPPPDGYPQRYGQDGPPPDGEPPGDGGTAPRGSFWDYVAGRPAPCPPDTHASEARGRYEAGSCEPCPPGLTTDGAEGQAECLWVRPGYLYFAGAAARCPRDTFSGALRGTADAANCTPCFGSTTTGGADGQTECLSDAADERAADTQAQAQAPPASYAPARIRVAVLPSYAHLGD</sequence>
<dbReference type="SUPFAM" id="SSF57184">
    <property type="entry name" value="Growth factor receptor domain"/>
    <property type="match status" value="1"/>
</dbReference>
<feature type="signal peptide" evidence="2">
    <location>
        <begin position="1"/>
        <end position="37"/>
    </location>
</feature>
<keyword evidence="2" id="KW-0732">Signal</keyword>
<reference evidence="3 4" key="1">
    <citation type="journal article" date="2018" name="Sci. Rep.">
        <title>Raphidocelis subcapitata (=Pseudokirchneriella subcapitata) provides an insight into genome evolution and environmental adaptations in the Sphaeropleales.</title>
        <authorList>
            <person name="Suzuki S."/>
            <person name="Yamaguchi H."/>
            <person name="Nakajima N."/>
            <person name="Kawachi M."/>
        </authorList>
    </citation>
    <scope>NUCLEOTIDE SEQUENCE [LARGE SCALE GENOMIC DNA]</scope>
    <source>
        <strain evidence="3 4">NIES-35</strain>
    </source>
</reference>
<comment type="caution">
    <text evidence="3">The sequence shown here is derived from an EMBL/GenBank/DDBJ whole genome shotgun (WGS) entry which is preliminary data.</text>
</comment>
<dbReference type="InterPro" id="IPR009030">
    <property type="entry name" value="Growth_fac_rcpt_cys_sf"/>
</dbReference>
<name>A0A2V0NJY5_9CHLO</name>
<feature type="region of interest" description="Disordered" evidence="1">
    <location>
        <begin position="544"/>
        <end position="598"/>
    </location>
</feature>
<organism evidence="3 4">
    <name type="scientific">Raphidocelis subcapitata</name>
    <dbReference type="NCBI Taxonomy" id="307507"/>
    <lineage>
        <taxon>Eukaryota</taxon>
        <taxon>Viridiplantae</taxon>
        <taxon>Chlorophyta</taxon>
        <taxon>core chlorophytes</taxon>
        <taxon>Chlorophyceae</taxon>
        <taxon>CS clade</taxon>
        <taxon>Sphaeropleales</taxon>
        <taxon>Selenastraceae</taxon>
        <taxon>Raphidocelis</taxon>
    </lineage>
</organism>
<keyword evidence="4" id="KW-1185">Reference proteome</keyword>
<evidence type="ECO:0000313" key="3">
    <source>
        <dbReference type="EMBL" id="GBF87576.1"/>
    </source>
</evidence>
<proteinExistence type="predicted"/>
<evidence type="ECO:0000256" key="1">
    <source>
        <dbReference type="SAM" id="MobiDB-lite"/>
    </source>
</evidence>
<evidence type="ECO:0000256" key="2">
    <source>
        <dbReference type="SAM" id="SignalP"/>
    </source>
</evidence>
<protein>
    <recommendedName>
        <fullName evidence="5">Tyrosine-protein kinase ephrin type A/B receptor-like domain-containing protein</fullName>
    </recommendedName>
</protein>
<gene>
    <name evidence="3" type="ORF">Rsub_00287</name>
</gene>
<dbReference type="Proteomes" id="UP000247498">
    <property type="component" value="Unassembled WGS sequence"/>
</dbReference>
<dbReference type="EMBL" id="BDRX01000001">
    <property type="protein sequence ID" value="GBF87576.1"/>
    <property type="molecule type" value="Genomic_DNA"/>
</dbReference>
<dbReference type="OrthoDB" id="439917at2759"/>
<feature type="chain" id="PRO_5015879296" description="Tyrosine-protein kinase ephrin type A/B receptor-like domain-containing protein" evidence="2">
    <location>
        <begin position="38"/>
        <end position="733"/>
    </location>
</feature>
<dbReference type="STRING" id="307507.A0A2V0NJY5"/>
<evidence type="ECO:0000313" key="4">
    <source>
        <dbReference type="Proteomes" id="UP000247498"/>
    </source>
</evidence>
<dbReference type="Gene3D" id="2.10.50.10">
    <property type="entry name" value="Tumor Necrosis Factor Receptor, subunit A, domain 2"/>
    <property type="match status" value="1"/>
</dbReference>
<dbReference type="SMART" id="SM01411">
    <property type="entry name" value="Ephrin_rec_like"/>
    <property type="match status" value="7"/>
</dbReference>
<dbReference type="AlphaFoldDB" id="A0A2V0NJY5"/>
<dbReference type="InParanoid" id="A0A2V0NJY5"/>
<evidence type="ECO:0008006" key="5">
    <source>
        <dbReference type="Google" id="ProtNLM"/>
    </source>
</evidence>